<protein>
    <submittedName>
        <fullName evidence="6">Energy-conserving hydrogenase (Ferredoxin), subunit B</fullName>
    </submittedName>
</protein>
<dbReference type="RefSeq" id="WP_011034245.1">
    <property type="nucleotide sequence ID" value="NZ_CP009512.1"/>
</dbReference>
<evidence type="ECO:0000256" key="1">
    <source>
        <dbReference type="ARBA" id="ARBA00004141"/>
    </source>
</evidence>
<evidence type="ECO:0000256" key="5">
    <source>
        <dbReference type="SAM" id="Phobius"/>
    </source>
</evidence>
<dbReference type="PANTHER" id="PTHR43359">
    <property type="entry name" value="FORMATE HYDROGENLYASE SUBUNIT 4"/>
    <property type="match status" value="1"/>
</dbReference>
<evidence type="ECO:0000256" key="2">
    <source>
        <dbReference type="ARBA" id="ARBA00022692"/>
    </source>
</evidence>
<comment type="subcellular location">
    <subcellularLocation>
        <location evidence="1">Membrane</location>
        <topology evidence="1">Multi-pass membrane protein</topology>
    </subcellularLocation>
</comment>
<keyword evidence="2 5" id="KW-0812">Transmembrane</keyword>
<proteinExistence type="predicted"/>
<dbReference type="GO" id="GO:0005886">
    <property type="term" value="C:plasma membrane"/>
    <property type="evidence" value="ECO:0007669"/>
    <property type="project" value="TreeGrafter"/>
</dbReference>
<evidence type="ECO:0000313" key="6">
    <source>
        <dbReference type="EMBL" id="AKB65576.1"/>
    </source>
</evidence>
<dbReference type="PATRIC" id="fig|213585.10.peg.3016"/>
<feature type="transmembrane region" description="Helical" evidence="5">
    <location>
        <begin position="159"/>
        <end position="178"/>
    </location>
</feature>
<dbReference type="HOGENOM" id="CLU_015134_0_2_2"/>
<dbReference type="InterPro" id="IPR001694">
    <property type="entry name" value="NADH_UbQ_OxRdtase_su1/FPO"/>
</dbReference>
<keyword evidence="3 5" id="KW-1133">Transmembrane helix</keyword>
<gene>
    <name evidence="6" type="ORF">MSMAS_2380</name>
</gene>
<evidence type="ECO:0000313" key="7">
    <source>
        <dbReference type="Proteomes" id="UP000033097"/>
    </source>
</evidence>
<feature type="transmembrane region" description="Helical" evidence="5">
    <location>
        <begin position="225"/>
        <end position="250"/>
    </location>
</feature>
<accession>A0A0E3LUN4</accession>
<evidence type="ECO:0000256" key="4">
    <source>
        <dbReference type="ARBA" id="ARBA00023136"/>
    </source>
</evidence>
<dbReference type="STRING" id="213585.MSMAS_2380"/>
<sequence>MVAMNDVLLAILVLIGAPIIGCLASGIDRKITARLQGRVGPPLLQPYYDVRKLMSKENMIVNGSQNFYVVVYLVFIILSLLMLIFRADMLMIIFVYTVASLALIVGGMSTGSPYARVGSSREIMAILSYEPVLILYALAIYLVTGTFKVSALLEASTPLLIYTPLLFIAMIVVLNIKLKKSPFDYSTSHHGHQELVKGMTTEYSGPGFATIEIAHFYEYVFLTGLIFLFWASTPIIGLLLGIIAFLLVIVIDNITARVYWQWMLKLSWTFLLAISLVNIVYLYVSGVKLV</sequence>
<evidence type="ECO:0000256" key="3">
    <source>
        <dbReference type="ARBA" id="ARBA00022989"/>
    </source>
</evidence>
<dbReference type="InterPro" id="IPR052561">
    <property type="entry name" value="ComplexI_Subunit1"/>
</dbReference>
<dbReference type="AlphaFoldDB" id="A0A0E3LUN4"/>
<feature type="transmembrane region" description="Helical" evidence="5">
    <location>
        <begin position="92"/>
        <end position="111"/>
    </location>
</feature>
<feature type="transmembrane region" description="Helical" evidence="5">
    <location>
        <begin position="123"/>
        <end position="147"/>
    </location>
</feature>
<dbReference type="Proteomes" id="UP000033097">
    <property type="component" value="Chromosome"/>
</dbReference>
<name>A0A0E3LUN4_METMZ</name>
<feature type="transmembrane region" description="Helical" evidence="5">
    <location>
        <begin position="262"/>
        <end position="284"/>
    </location>
</feature>
<reference evidence="6 7" key="1">
    <citation type="submission" date="2014-07" db="EMBL/GenBank/DDBJ databases">
        <title>Methanogenic archaea and the global carbon cycle.</title>
        <authorList>
            <person name="Henriksen J.R."/>
            <person name="Luke J."/>
            <person name="Reinhart S."/>
            <person name="Benedict M.N."/>
            <person name="Youngblut N.D."/>
            <person name="Metcalf M.E."/>
            <person name="Whitaker R.J."/>
            <person name="Metcalf W.W."/>
        </authorList>
    </citation>
    <scope>NUCLEOTIDE SEQUENCE [LARGE SCALE GENOMIC DNA]</scope>
    <source>
        <strain evidence="6 7">S-6</strain>
    </source>
</reference>
<dbReference type="Pfam" id="PF00146">
    <property type="entry name" value="NADHdh"/>
    <property type="match status" value="1"/>
</dbReference>
<keyword evidence="4 5" id="KW-0472">Membrane</keyword>
<dbReference type="GeneID" id="24851720"/>
<feature type="transmembrane region" description="Helical" evidence="5">
    <location>
        <begin position="67"/>
        <end position="85"/>
    </location>
</feature>
<dbReference type="EMBL" id="CP009512">
    <property type="protein sequence ID" value="AKB65576.1"/>
    <property type="molecule type" value="Genomic_DNA"/>
</dbReference>
<dbReference type="KEGG" id="mmj:MSMAS_2380"/>
<dbReference type="PANTHER" id="PTHR43359:SF1">
    <property type="entry name" value="FORMATE HYDROGENLYASE SUBUNIT 4-RELATED"/>
    <property type="match status" value="1"/>
</dbReference>
<organism evidence="6 7">
    <name type="scientific">Methanosarcina mazei S-6</name>
    <dbReference type="NCBI Taxonomy" id="213585"/>
    <lineage>
        <taxon>Archaea</taxon>
        <taxon>Methanobacteriati</taxon>
        <taxon>Methanobacteriota</taxon>
        <taxon>Stenosarchaea group</taxon>
        <taxon>Methanomicrobia</taxon>
        <taxon>Methanosarcinales</taxon>
        <taxon>Methanosarcinaceae</taxon>
        <taxon>Methanosarcina</taxon>
    </lineage>
</organism>